<keyword evidence="1" id="KW-0067">ATP-binding</keyword>
<keyword evidence="1" id="KW-0378">Hydrolase</keyword>
<sequence>MIFGKMPSNSLPQNGISFAHFNGNDISDELIDKKVIEGRIQEIAESTLTIIKNNILTPSTIKDLNRTEKEDYPLIVLREALVNTLVHRNYSIY</sequence>
<dbReference type="AlphaFoldDB" id="A0A1H0VV86"/>
<dbReference type="PANTHER" id="PTHR30595">
    <property type="entry name" value="GLPR-RELATED TRANSCRIPTIONAL REPRESSOR"/>
    <property type="match status" value="1"/>
</dbReference>
<dbReference type="EMBL" id="FNJM01000020">
    <property type="protein sequence ID" value="SDP82492.1"/>
    <property type="molecule type" value="Genomic_DNA"/>
</dbReference>
<keyword evidence="1" id="KW-0547">Nucleotide-binding</keyword>
<dbReference type="Proteomes" id="UP000198597">
    <property type="component" value="Unassembled WGS sequence"/>
</dbReference>
<dbReference type="PANTHER" id="PTHR30595:SF6">
    <property type="entry name" value="SCHLAFEN ALBA-2 DOMAIN-CONTAINING PROTEIN"/>
    <property type="match status" value="1"/>
</dbReference>
<gene>
    <name evidence="1" type="ORF">SAMN04488529_12034</name>
</gene>
<accession>A0A1H0VV86</accession>
<dbReference type="InterPro" id="IPR038475">
    <property type="entry name" value="RecG_C_sf"/>
</dbReference>
<name>A0A1H0VV86_9CLOT</name>
<dbReference type="Gene3D" id="3.30.565.60">
    <property type="match status" value="1"/>
</dbReference>
<dbReference type="GO" id="GO:0004386">
    <property type="term" value="F:helicase activity"/>
    <property type="evidence" value="ECO:0007669"/>
    <property type="project" value="UniProtKB-KW"/>
</dbReference>
<reference evidence="1 2" key="1">
    <citation type="submission" date="2016-10" db="EMBL/GenBank/DDBJ databases">
        <authorList>
            <person name="de Groot N.N."/>
        </authorList>
    </citation>
    <scope>NUCLEOTIDE SEQUENCE [LARGE SCALE GENOMIC DNA]</scope>
    <source>
        <strain evidence="1 2">DSM 12272</strain>
    </source>
</reference>
<dbReference type="RefSeq" id="WP_242874021.1">
    <property type="nucleotide sequence ID" value="NZ_FNJM01000020.1"/>
</dbReference>
<protein>
    <submittedName>
        <fullName evidence="1">ATP-dependent DNA helicase RecG</fullName>
    </submittedName>
</protein>
<evidence type="ECO:0000313" key="2">
    <source>
        <dbReference type="Proteomes" id="UP000198597"/>
    </source>
</evidence>
<evidence type="ECO:0000313" key="1">
    <source>
        <dbReference type="EMBL" id="SDP82492.1"/>
    </source>
</evidence>
<keyword evidence="1" id="KW-0347">Helicase</keyword>
<keyword evidence="2" id="KW-1185">Reference proteome</keyword>
<dbReference type="STRING" id="94869.SAMN04488529_12034"/>
<proteinExistence type="predicted"/>
<organism evidence="1 2">
    <name type="scientific">Clostridium gasigenes</name>
    <dbReference type="NCBI Taxonomy" id="94869"/>
    <lineage>
        <taxon>Bacteria</taxon>
        <taxon>Bacillati</taxon>
        <taxon>Bacillota</taxon>
        <taxon>Clostridia</taxon>
        <taxon>Eubacteriales</taxon>
        <taxon>Clostridiaceae</taxon>
        <taxon>Clostridium</taxon>
    </lineage>
</organism>